<dbReference type="EMBL" id="CM007891">
    <property type="protein sequence ID" value="OTG34381.1"/>
    <property type="molecule type" value="Genomic_DNA"/>
</dbReference>
<keyword evidence="2" id="KW-1185">Reference proteome</keyword>
<organism evidence="1 2">
    <name type="scientific">Helianthus annuus</name>
    <name type="common">Common sunflower</name>
    <dbReference type="NCBI Taxonomy" id="4232"/>
    <lineage>
        <taxon>Eukaryota</taxon>
        <taxon>Viridiplantae</taxon>
        <taxon>Streptophyta</taxon>
        <taxon>Embryophyta</taxon>
        <taxon>Tracheophyta</taxon>
        <taxon>Spermatophyta</taxon>
        <taxon>Magnoliopsida</taxon>
        <taxon>eudicotyledons</taxon>
        <taxon>Gunneridae</taxon>
        <taxon>Pentapetalae</taxon>
        <taxon>asterids</taxon>
        <taxon>campanulids</taxon>
        <taxon>Asterales</taxon>
        <taxon>Asteraceae</taxon>
        <taxon>Asteroideae</taxon>
        <taxon>Heliantheae alliance</taxon>
        <taxon>Heliantheae</taxon>
        <taxon>Helianthus</taxon>
    </lineage>
</organism>
<evidence type="ECO:0000313" key="1">
    <source>
        <dbReference type="EMBL" id="OTG34381.1"/>
    </source>
</evidence>
<dbReference type="InParanoid" id="A0A251VI54"/>
<name>A0A251VI54_HELAN</name>
<evidence type="ECO:0000313" key="2">
    <source>
        <dbReference type="Proteomes" id="UP000215914"/>
    </source>
</evidence>
<proteinExistence type="predicted"/>
<dbReference type="Proteomes" id="UP000215914">
    <property type="component" value="Chromosome 2"/>
</dbReference>
<protein>
    <submittedName>
        <fullName evidence="1">Uncharacterized protein</fullName>
    </submittedName>
</protein>
<accession>A0A251VI54</accession>
<reference evidence="2" key="1">
    <citation type="journal article" date="2017" name="Nature">
        <title>The sunflower genome provides insights into oil metabolism, flowering and Asterid evolution.</title>
        <authorList>
            <person name="Badouin H."/>
            <person name="Gouzy J."/>
            <person name="Grassa C.J."/>
            <person name="Murat F."/>
            <person name="Staton S.E."/>
            <person name="Cottret L."/>
            <person name="Lelandais-Briere C."/>
            <person name="Owens G.L."/>
            <person name="Carrere S."/>
            <person name="Mayjonade B."/>
            <person name="Legrand L."/>
            <person name="Gill N."/>
            <person name="Kane N.C."/>
            <person name="Bowers J.E."/>
            <person name="Hubner S."/>
            <person name="Bellec A."/>
            <person name="Berard A."/>
            <person name="Berges H."/>
            <person name="Blanchet N."/>
            <person name="Boniface M.C."/>
            <person name="Brunel D."/>
            <person name="Catrice O."/>
            <person name="Chaidir N."/>
            <person name="Claudel C."/>
            <person name="Donnadieu C."/>
            <person name="Faraut T."/>
            <person name="Fievet G."/>
            <person name="Helmstetter N."/>
            <person name="King M."/>
            <person name="Knapp S.J."/>
            <person name="Lai Z."/>
            <person name="Le Paslier M.C."/>
            <person name="Lippi Y."/>
            <person name="Lorenzon L."/>
            <person name="Mandel J.R."/>
            <person name="Marage G."/>
            <person name="Marchand G."/>
            <person name="Marquand E."/>
            <person name="Bret-Mestries E."/>
            <person name="Morien E."/>
            <person name="Nambeesan S."/>
            <person name="Nguyen T."/>
            <person name="Pegot-Espagnet P."/>
            <person name="Pouilly N."/>
            <person name="Raftis F."/>
            <person name="Sallet E."/>
            <person name="Schiex T."/>
            <person name="Thomas J."/>
            <person name="Vandecasteele C."/>
            <person name="Vares D."/>
            <person name="Vear F."/>
            <person name="Vautrin S."/>
            <person name="Crespi M."/>
            <person name="Mangin B."/>
            <person name="Burke J.M."/>
            <person name="Salse J."/>
            <person name="Munos S."/>
            <person name="Vincourt P."/>
            <person name="Rieseberg L.H."/>
            <person name="Langlade N.B."/>
        </authorList>
    </citation>
    <scope>NUCLEOTIDE SEQUENCE [LARGE SCALE GENOMIC DNA]</scope>
    <source>
        <strain evidence="2">cv. SF193</strain>
    </source>
</reference>
<gene>
    <name evidence="1" type="ORF">HannXRQ_Chr02g0045161</name>
</gene>
<sequence length="52" mass="5962">MNPPWLSYESPMVKQASMAFLKSLAPLNKIISPTPSTLFLLIRVLHMESVFW</sequence>
<dbReference type="AlphaFoldDB" id="A0A251VI54"/>